<name>A0ABQ9YA74_9EUKA</name>
<organism evidence="2 3">
    <name type="scientific">Blattamonas nauphoetae</name>
    <dbReference type="NCBI Taxonomy" id="2049346"/>
    <lineage>
        <taxon>Eukaryota</taxon>
        <taxon>Metamonada</taxon>
        <taxon>Preaxostyla</taxon>
        <taxon>Oxymonadida</taxon>
        <taxon>Blattamonas</taxon>
    </lineage>
</organism>
<comment type="caution">
    <text evidence="2">The sequence shown here is derived from an EMBL/GenBank/DDBJ whole genome shotgun (WGS) entry which is preliminary data.</text>
</comment>
<feature type="compositionally biased region" description="Low complexity" evidence="1">
    <location>
        <begin position="287"/>
        <end position="303"/>
    </location>
</feature>
<dbReference type="Proteomes" id="UP001281761">
    <property type="component" value="Unassembled WGS sequence"/>
</dbReference>
<gene>
    <name evidence="2" type="ORF">BLNAU_4312</name>
</gene>
<protein>
    <recommendedName>
        <fullName evidence="4">HTH CENPB-type domain-containing protein</fullName>
    </recommendedName>
</protein>
<keyword evidence="3" id="KW-1185">Reference proteome</keyword>
<sequence>MTTREITDTLLANVGHYPTFSTEFNPWTTTLSSVNDLNDPYLTLPFRWKGLYDLFWKSSTDRSTCEANPSQVTEDEEKAKDWLDRMVRKTIQELNRVGISPDDLGETGTERIKAFSSFALFTAISSRRNDLLDPSSISTTNEDDAKFVELIQSLVGPLDSETIQILPTSLSDQESASIDSIHHERLRCLDNLYRHPYIETRLHTVHHIMSNHAMKRIRSPAQQYLSVFQSEKDRRVFRVPARHNLSAILHCGTVLLDNITPLPDIDATSTGEQGLPQLDSRSNTLNQTTTQPSSRSQPSPITSEKPPPFLRGEPRGKIGKRNYLEEDESRVLERELIELISNGLTPTFKDVAAMARAIKDRRTVFIETSHIDPSRTWVSRWVLAHPKFRAFKPILMELRRQNCLTKSHVAPFFANLQKLVDENHYSPSLMFNFDETSLISTQYVYEKKVGFSSDLVAYTVPPSLTKQSTELIPWLKVVQSAALNALVNAQAVQESFRTTGIYPMNPATVTNKLREGNDTEERETRKRLQFPFGQVDQIDIRFSHATITQGQLRKHVTNATPAPLSRWHPRRVIVDPLLFSRHIPHADSLSWFTTFIHRLFDNAFIPVTTSLSTEVPDLRNDETFLLSQIRKIEGILSSVNLDKQDKIRAIVSQLSSIQTSEQASTIFSLLPTIRSSLRRDPLTQEQSSQNPKPLSSGQVKNLLAAVESIEAIQSRPTLVFVKSGSGFFYNKPVPFNK</sequence>
<evidence type="ECO:0000313" key="3">
    <source>
        <dbReference type="Proteomes" id="UP001281761"/>
    </source>
</evidence>
<evidence type="ECO:0000313" key="2">
    <source>
        <dbReference type="EMBL" id="KAK2960657.1"/>
    </source>
</evidence>
<evidence type="ECO:0008006" key="4">
    <source>
        <dbReference type="Google" id="ProtNLM"/>
    </source>
</evidence>
<evidence type="ECO:0000256" key="1">
    <source>
        <dbReference type="SAM" id="MobiDB-lite"/>
    </source>
</evidence>
<reference evidence="2 3" key="1">
    <citation type="journal article" date="2022" name="bioRxiv">
        <title>Genomics of Preaxostyla Flagellates Illuminates Evolutionary Transitions and the Path Towards Mitochondrial Loss.</title>
        <authorList>
            <person name="Novak L.V.F."/>
            <person name="Treitli S.C."/>
            <person name="Pyrih J."/>
            <person name="Halakuc P."/>
            <person name="Pipaliya S.V."/>
            <person name="Vacek V."/>
            <person name="Brzon O."/>
            <person name="Soukal P."/>
            <person name="Eme L."/>
            <person name="Dacks J.B."/>
            <person name="Karnkowska A."/>
            <person name="Elias M."/>
            <person name="Hampl V."/>
        </authorList>
    </citation>
    <scope>NUCLEOTIDE SEQUENCE [LARGE SCALE GENOMIC DNA]</scope>
    <source>
        <strain evidence="2">NAU3</strain>
        <tissue evidence="2">Gut</tissue>
    </source>
</reference>
<dbReference type="EMBL" id="JARBJD010000021">
    <property type="protein sequence ID" value="KAK2960657.1"/>
    <property type="molecule type" value="Genomic_DNA"/>
</dbReference>
<accession>A0ABQ9YA74</accession>
<proteinExistence type="predicted"/>
<feature type="region of interest" description="Disordered" evidence="1">
    <location>
        <begin position="267"/>
        <end position="322"/>
    </location>
</feature>